<dbReference type="PANTHER" id="PTHR14387">
    <property type="entry name" value="THADA/DEATH RECEPTOR INTERACTING PROTEIN"/>
    <property type="match status" value="1"/>
</dbReference>
<dbReference type="PANTHER" id="PTHR14387:SF7">
    <property type="entry name" value="THYROID ADENOMA-ASSOCIATED PROTEIN"/>
    <property type="match status" value="1"/>
</dbReference>
<comment type="caution">
    <text evidence="1">The sequence shown here is derived from an EMBL/GenBank/DDBJ whole genome shotgun (WGS) entry which is preliminary data.</text>
</comment>
<reference evidence="1 2" key="1">
    <citation type="journal article" date="2022" name="Gigascience">
        <title>A chromosome-level genome assembly and annotation of the desert horned lizard, Phrynosoma platyrhinos, provides insight into chromosomal rearrangements among reptiles.</title>
        <authorList>
            <person name="Koochekian N."/>
            <person name="Ascanio A."/>
            <person name="Farleigh K."/>
            <person name="Card D.C."/>
            <person name="Schield D.R."/>
            <person name="Castoe T.A."/>
            <person name="Jezkova T."/>
        </authorList>
    </citation>
    <scope>NUCLEOTIDE SEQUENCE [LARGE SCALE GENOMIC DNA]</scope>
    <source>
        <strain evidence="1">NK-2021</strain>
    </source>
</reference>
<sequence>MKHICSEVAFPAKLHFHVVNAEMALDLAFAILCELLQQWEQTGAGVVLLLEWLLEKEDLKELETATMVGNDNLFDKGEVNFWAEELTKVYHLNKHLLLLLPVTRITPCDQLKLHQLARFASDQAKLVTQLLNELPPTPEFSQTVEFTKLAIQNQRISVCLKILGLLEAGNDTYRKQGKLENKGGAEDFLAATC</sequence>
<dbReference type="Proteomes" id="UP000826234">
    <property type="component" value="Unassembled WGS sequence"/>
</dbReference>
<evidence type="ECO:0000313" key="2">
    <source>
        <dbReference type="Proteomes" id="UP000826234"/>
    </source>
</evidence>
<gene>
    <name evidence="1" type="ORF">JD844_025339</name>
</gene>
<keyword evidence="2" id="KW-1185">Reference proteome</keyword>
<organism evidence="1 2">
    <name type="scientific">Phrynosoma platyrhinos</name>
    <name type="common">Desert horned lizard</name>
    <dbReference type="NCBI Taxonomy" id="52577"/>
    <lineage>
        <taxon>Eukaryota</taxon>
        <taxon>Metazoa</taxon>
        <taxon>Chordata</taxon>
        <taxon>Craniata</taxon>
        <taxon>Vertebrata</taxon>
        <taxon>Euteleostomi</taxon>
        <taxon>Lepidosauria</taxon>
        <taxon>Squamata</taxon>
        <taxon>Bifurcata</taxon>
        <taxon>Unidentata</taxon>
        <taxon>Episquamata</taxon>
        <taxon>Toxicofera</taxon>
        <taxon>Iguania</taxon>
        <taxon>Phrynosomatidae</taxon>
        <taxon>Phrynosomatinae</taxon>
        <taxon>Phrynosoma</taxon>
    </lineage>
</organism>
<name>A0ABQ7SZP1_PHRPL</name>
<accession>A0ABQ7SZP1</accession>
<protein>
    <submittedName>
        <fullName evidence="1">Uncharacterized protein</fullName>
    </submittedName>
</protein>
<dbReference type="InterPro" id="IPR051954">
    <property type="entry name" value="tRNA_methyltransferase_THADA"/>
</dbReference>
<dbReference type="EMBL" id="JAIPUX010003289">
    <property type="protein sequence ID" value="KAH0622745.1"/>
    <property type="molecule type" value="Genomic_DNA"/>
</dbReference>
<evidence type="ECO:0000313" key="1">
    <source>
        <dbReference type="EMBL" id="KAH0622745.1"/>
    </source>
</evidence>
<proteinExistence type="predicted"/>